<proteinExistence type="predicted"/>
<comment type="caution">
    <text evidence="4">The sequence shown here is derived from an EMBL/GenBank/DDBJ whole genome shotgun (WGS) entry which is preliminary data.</text>
</comment>
<dbReference type="SUPFAM" id="SSF52172">
    <property type="entry name" value="CheY-like"/>
    <property type="match status" value="1"/>
</dbReference>
<dbReference type="Proteomes" id="UP001224644">
    <property type="component" value="Unassembled WGS sequence"/>
</dbReference>
<feature type="domain" description="Response regulatory" evidence="3">
    <location>
        <begin position="28"/>
        <end position="141"/>
    </location>
</feature>
<name>A0ABT8BD56_9HYPH</name>
<evidence type="ECO:0000259" key="3">
    <source>
        <dbReference type="PROSITE" id="PS50110"/>
    </source>
</evidence>
<feature type="modified residue" description="4-aspartylphosphate" evidence="2">
    <location>
        <position position="77"/>
    </location>
</feature>
<dbReference type="PROSITE" id="PS50110">
    <property type="entry name" value="RESPONSE_REGULATORY"/>
    <property type="match status" value="1"/>
</dbReference>
<evidence type="ECO:0000256" key="2">
    <source>
        <dbReference type="PROSITE-ProRule" id="PRU00169"/>
    </source>
</evidence>
<accession>A0ABT8BD56</accession>
<dbReference type="Gene3D" id="3.40.50.2300">
    <property type="match status" value="1"/>
</dbReference>
<sequence length="148" mass="15695">MISFACAAPALPAFPLPSSLGSCAIAETVLVVEDEIMVCELAAEALQEEGYRVLTASDADEAEGILAREHVDLLFTDIDLARNTNGLALAHRARRVRPGLPVVYTSGGRGHLAHGDAVTDSVFVPKPYRLSALVALANDILRSHPDHA</sequence>
<keyword evidence="5" id="KW-1185">Reference proteome</keyword>
<dbReference type="SMART" id="SM00448">
    <property type="entry name" value="REC"/>
    <property type="match status" value="1"/>
</dbReference>
<evidence type="ECO:0000313" key="5">
    <source>
        <dbReference type="Proteomes" id="UP001224644"/>
    </source>
</evidence>
<evidence type="ECO:0000313" key="4">
    <source>
        <dbReference type="EMBL" id="MDN3589301.1"/>
    </source>
</evidence>
<organism evidence="4 5">
    <name type="scientific">Methylobacterium adhaesivum</name>
    <dbReference type="NCBI Taxonomy" id="333297"/>
    <lineage>
        <taxon>Bacteria</taxon>
        <taxon>Pseudomonadati</taxon>
        <taxon>Pseudomonadota</taxon>
        <taxon>Alphaproteobacteria</taxon>
        <taxon>Hyphomicrobiales</taxon>
        <taxon>Methylobacteriaceae</taxon>
        <taxon>Methylobacterium</taxon>
    </lineage>
</organism>
<keyword evidence="1 2" id="KW-0597">Phosphoprotein</keyword>
<evidence type="ECO:0000256" key="1">
    <source>
        <dbReference type="ARBA" id="ARBA00022553"/>
    </source>
</evidence>
<dbReference type="PANTHER" id="PTHR44591:SF21">
    <property type="entry name" value="TWO-COMPONENT RESPONSE REGULATOR"/>
    <property type="match status" value="1"/>
</dbReference>
<dbReference type="InterPro" id="IPR050595">
    <property type="entry name" value="Bact_response_regulator"/>
</dbReference>
<reference evidence="5" key="1">
    <citation type="journal article" date="2019" name="Int. J. Syst. Evol. Microbiol.">
        <title>The Global Catalogue of Microorganisms (GCM) 10K type strain sequencing project: providing services to taxonomists for standard genome sequencing and annotation.</title>
        <authorList>
            <consortium name="The Broad Institute Genomics Platform"/>
            <consortium name="The Broad Institute Genome Sequencing Center for Infectious Disease"/>
            <person name="Wu L."/>
            <person name="Ma J."/>
        </authorList>
    </citation>
    <scope>NUCLEOTIDE SEQUENCE [LARGE SCALE GENOMIC DNA]</scope>
    <source>
        <strain evidence="5">CECT 7069</strain>
    </source>
</reference>
<dbReference type="InterPro" id="IPR001789">
    <property type="entry name" value="Sig_transdc_resp-reg_receiver"/>
</dbReference>
<gene>
    <name evidence="4" type="ORF">QWZ12_01615</name>
</gene>
<dbReference type="RefSeq" id="WP_238223630.1">
    <property type="nucleotide sequence ID" value="NZ_BPQD01000007.1"/>
</dbReference>
<dbReference type="Pfam" id="PF00072">
    <property type="entry name" value="Response_reg"/>
    <property type="match status" value="1"/>
</dbReference>
<dbReference type="PANTHER" id="PTHR44591">
    <property type="entry name" value="STRESS RESPONSE REGULATOR PROTEIN 1"/>
    <property type="match status" value="1"/>
</dbReference>
<protein>
    <submittedName>
        <fullName evidence="4">Response regulator</fullName>
    </submittedName>
</protein>
<dbReference type="EMBL" id="JAUFPX010000002">
    <property type="protein sequence ID" value="MDN3589301.1"/>
    <property type="molecule type" value="Genomic_DNA"/>
</dbReference>
<dbReference type="InterPro" id="IPR011006">
    <property type="entry name" value="CheY-like_superfamily"/>
</dbReference>